<dbReference type="AlphaFoldDB" id="A0A9D1FTC6"/>
<proteinExistence type="predicted"/>
<keyword evidence="1" id="KW-0472">Membrane</keyword>
<accession>A0A9D1FTC6</accession>
<dbReference type="InterPro" id="IPR010387">
    <property type="entry name" value="QueT"/>
</dbReference>
<protein>
    <submittedName>
        <fullName evidence="2">QueT transporter family protein</fullName>
    </submittedName>
</protein>
<feature type="transmembrane region" description="Helical" evidence="1">
    <location>
        <begin position="48"/>
        <end position="70"/>
    </location>
</feature>
<organism evidence="2 3">
    <name type="scientific">Candidatus Caccousia stercoris</name>
    <dbReference type="NCBI Taxonomy" id="2840723"/>
    <lineage>
        <taxon>Bacteria</taxon>
        <taxon>Bacillati</taxon>
        <taxon>Bacillota</taxon>
        <taxon>Clostridia</taxon>
        <taxon>Eubacteriales</taxon>
        <taxon>Oscillospiraceae</taxon>
        <taxon>Oscillospiraceae incertae sedis</taxon>
        <taxon>Candidatus Caccousia</taxon>
    </lineage>
</organism>
<feature type="transmembrane region" description="Helical" evidence="1">
    <location>
        <begin position="132"/>
        <end position="163"/>
    </location>
</feature>
<feature type="transmembrane region" description="Helical" evidence="1">
    <location>
        <begin position="76"/>
        <end position="96"/>
    </location>
</feature>
<gene>
    <name evidence="2" type="ORF">IAD03_09965</name>
</gene>
<reference evidence="2" key="2">
    <citation type="journal article" date="2021" name="PeerJ">
        <title>Extensive microbial diversity within the chicken gut microbiome revealed by metagenomics and culture.</title>
        <authorList>
            <person name="Gilroy R."/>
            <person name="Ravi A."/>
            <person name="Getino M."/>
            <person name="Pursley I."/>
            <person name="Horton D.L."/>
            <person name="Alikhan N.F."/>
            <person name="Baker D."/>
            <person name="Gharbi K."/>
            <person name="Hall N."/>
            <person name="Watson M."/>
            <person name="Adriaenssens E.M."/>
            <person name="Foster-Nyarko E."/>
            <person name="Jarju S."/>
            <person name="Secka A."/>
            <person name="Antonio M."/>
            <person name="Oren A."/>
            <person name="Chaudhuri R.R."/>
            <person name="La Ragione R."/>
            <person name="Hildebrand F."/>
            <person name="Pallen M.J."/>
        </authorList>
    </citation>
    <scope>NUCLEOTIDE SEQUENCE</scope>
    <source>
        <strain evidence="2">6086</strain>
    </source>
</reference>
<dbReference type="PANTHER" id="PTHR40044">
    <property type="entry name" value="INTEGRAL MEMBRANE PROTEIN-RELATED"/>
    <property type="match status" value="1"/>
</dbReference>
<keyword evidence="1" id="KW-0812">Transmembrane</keyword>
<evidence type="ECO:0000313" key="2">
    <source>
        <dbReference type="EMBL" id="HIS79681.1"/>
    </source>
</evidence>
<evidence type="ECO:0000313" key="3">
    <source>
        <dbReference type="Proteomes" id="UP000824141"/>
    </source>
</evidence>
<dbReference type="PIRSF" id="PIRSF031501">
    <property type="entry name" value="QueT"/>
    <property type="match status" value="1"/>
</dbReference>
<reference evidence="2" key="1">
    <citation type="submission" date="2020-10" db="EMBL/GenBank/DDBJ databases">
        <authorList>
            <person name="Gilroy R."/>
        </authorList>
    </citation>
    <scope>NUCLEOTIDE SEQUENCE</scope>
    <source>
        <strain evidence="2">6086</strain>
    </source>
</reference>
<sequence length="179" mass="19078">MKANTSTNIRFLVQGAMIAALYTALTLVAVMLNWAFGPVQFRFSEAMTILPVFTPAAIPGLAVGCFLSNLWSSMGVMDMIFGTLATVLAAIATRAVRHVRVKGIPVLAPLPPVLFNALIVGLEITIVSPEGFLWPAFLANALSVGLGELAACYILGLPLAILLDKLEAEKRLFSLHAAR</sequence>
<dbReference type="EMBL" id="DVJM01000222">
    <property type="protein sequence ID" value="HIS79681.1"/>
    <property type="molecule type" value="Genomic_DNA"/>
</dbReference>
<comment type="caution">
    <text evidence="2">The sequence shown here is derived from an EMBL/GenBank/DDBJ whole genome shotgun (WGS) entry which is preliminary data.</text>
</comment>
<feature type="transmembrane region" description="Helical" evidence="1">
    <location>
        <begin position="12"/>
        <end position="36"/>
    </location>
</feature>
<evidence type="ECO:0000256" key="1">
    <source>
        <dbReference type="SAM" id="Phobius"/>
    </source>
</evidence>
<dbReference type="Pfam" id="PF06177">
    <property type="entry name" value="QueT"/>
    <property type="match status" value="1"/>
</dbReference>
<dbReference type="Proteomes" id="UP000824141">
    <property type="component" value="Unassembled WGS sequence"/>
</dbReference>
<dbReference type="PANTHER" id="PTHR40044:SF1">
    <property type="entry name" value="INTEGRAL MEMBRANE PROTEIN"/>
    <property type="match status" value="1"/>
</dbReference>
<keyword evidence="1" id="KW-1133">Transmembrane helix</keyword>
<feature type="transmembrane region" description="Helical" evidence="1">
    <location>
        <begin position="103"/>
        <end position="126"/>
    </location>
</feature>
<name>A0A9D1FTC6_9FIRM</name>